<dbReference type="SUPFAM" id="SSF52540">
    <property type="entry name" value="P-loop containing nucleoside triphosphate hydrolases"/>
    <property type="match status" value="1"/>
</dbReference>
<dbReference type="Pfam" id="PF06745">
    <property type="entry name" value="ATPase"/>
    <property type="match status" value="1"/>
</dbReference>
<dbReference type="RefSeq" id="WP_268924821.1">
    <property type="nucleotide sequence ID" value="NZ_JAPTGB010000009.1"/>
</dbReference>
<accession>A0ABT4IFU6</accession>
<dbReference type="InterPro" id="IPR010624">
    <property type="entry name" value="KaiC_dom"/>
</dbReference>
<gene>
    <name evidence="2" type="ORF">O0S10_05090</name>
</gene>
<protein>
    <recommendedName>
        <fullName evidence="1">KaiC domain-containing protein</fullName>
    </recommendedName>
</protein>
<proteinExistence type="predicted"/>
<sequence>MLEEEIVWDETYLSTGVPGLDELLYGGYMKNTVTSIIGESGTGRTTAALQFLVEGIKNGEDVLYISFTHGIHRTQKKLIRMYPWIESELNKKFHFLKLDPKNFDSLSYYLGNGLPELLKNMNVSRLVIDSMTIYEDSMISESGHNAVMAIYHIYFSLKSIPCTTIVVLSSNITDPLQSTNGYSEKFADNVIFLVREFPKDTLLGEYRKICLVLKSRYSRHERYGKLLEFDDNGIPYLKPPT</sequence>
<dbReference type="EMBL" id="JAPTGB010000009">
    <property type="protein sequence ID" value="MCZ0860606.1"/>
    <property type="molecule type" value="Genomic_DNA"/>
</dbReference>
<dbReference type="PANTHER" id="PTHR42926:SF1">
    <property type="entry name" value="CIRCADIAN CLOCK OSCILLATOR PROTEIN KAIC 1"/>
    <property type="match status" value="1"/>
</dbReference>
<evidence type="ECO:0000313" key="3">
    <source>
        <dbReference type="Proteomes" id="UP001141422"/>
    </source>
</evidence>
<keyword evidence="3" id="KW-1185">Reference proteome</keyword>
<dbReference type="PANTHER" id="PTHR42926">
    <property type="match status" value="1"/>
</dbReference>
<evidence type="ECO:0000259" key="1">
    <source>
        <dbReference type="PROSITE" id="PS51146"/>
    </source>
</evidence>
<name>A0ABT4IFU6_9EURY</name>
<dbReference type="InterPro" id="IPR014774">
    <property type="entry name" value="KaiC-like_dom"/>
</dbReference>
<reference evidence="2" key="1">
    <citation type="submission" date="2022-12" db="EMBL/GenBank/DDBJ databases">
        <title>Isolation and characterisation of novel Methanocorpusculum spp. from native Australian herbivores indicates the genus is ancestrally host-associated.</title>
        <authorList>
            <person name="Volmer J.G."/>
            <person name="Soo R.M."/>
            <person name="Evans P.N."/>
            <person name="Hoedt E.C."/>
            <person name="Astorga Alsina A.L."/>
            <person name="Woodcroft B.J."/>
            <person name="Tyson G.W."/>
            <person name="Hugenholtz P."/>
            <person name="Morrison M."/>
        </authorList>
    </citation>
    <scope>NUCLEOTIDE SEQUENCE</scope>
    <source>
        <strain evidence="2">MG</strain>
    </source>
</reference>
<dbReference type="Gene3D" id="3.40.50.300">
    <property type="entry name" value="P-loop containing nucleotide triphosphate hydrolases"/>
    <property type="match status" value="1"/>
</dbReference>
<dbReference type="PROSITE" id="PS51146">
    <property type="entry name" value="KAIC"/>
    <property type="match status" value="1"/>
</dbReference>
<feature type="domain" description="KaiC" evidence="1">
    <location>
        <begin position="11"/>
        <end position="241"/>
    </location>
</feature>
<dbReference type="InterPro" id="IPR027417">
    <property type="entry name" value="P-loop_NTPase"/>
</dbReference>
<evidence type="ECO:0000313" key="2">
    <source>
        <dbReference type="EMBL" id="MCZ0860606.1"/>
    </source>
</evidence>
<comment type="caution">
    <text evidence="2">The sequence shown here is derived from an EMBL/GenBank/DDBJ whole genome shotgun (WGS) entry which is preliminary data.</text>
</comment>
<dbReference type="Proteomes" id="UP001141422">
    <property type="component" value="Unassembled WGS sequence"/>
</dbReference>
<organism evidence="2 3">
    <name type="scientific">Methanocorpusculum petauri</name>
    <dbReference type="NCBI Taxonomy" id="3002863"/>
    <lineage>
        <taxon>Archaea</taxon>
        <taxon>Methanobacteriati</taxon>
        <taxon>Methanobacteriota</taxon>
        <taxon>Stenosarchaea group</taxon>
        <taxon>Methanomicrobia</taxon>
        <taxon>Methanomicrobiales</taxon>
        <taxon>Methanocorpusculaceae</taxon>
        <taxon>Methanocorpusculum</taxon>
    </lineage>
</organism>
<dbReference type="InterPro" id="IPR051347">
    <property type="entry name" value="Circadian_clock_KaiC-rel"/>
</dbReference>